<dbReference type="EMBL" id="BJLP01000022">
    <property type="protein sequence ID" value="GEA81108.1"/>
    <property type="molecule type" value="Genomic_DNA"/>
</dbReference>
<protein>
    <recommendedName>
        <fullName evidence="2">DUF4268 domain-containing protein</fullName>
    </recommendedName>
</protein>
<name>A0A4Y3KDN5_CELUD</name>
<sequence>MSFAAPDGNDQDLGESTATVIPSWPGATTQDALDLSIGVPGCIVVLSLSSRDPSVGCSFYIRDDKSLFARLHAQQEQIEQAVGAHLEWRENPEYKARRIDLRRAGDWRDPAQAPELARWLVDTAETFASVFPRHIPRV</sequence>
<dbReference type="AlphaFoldDB" id="A0A4Y3KDN5"/>
<dbReference type="Proteomes" id="UP000315842">
    <property type="component" value="Unassembled WGS sequence"/>
</dbReference>
<proteinExistence type="predicted"/>
<evidence type="ECO:0000313" key="4">
    <source>
        <dbReference type="Proteomes" id="UP000315842"/>
    </source>
</evidence>
<feature type="region of interest" description="Disordered" evidence="1">
    <location>
        <begin position="1"/>
        <end position="22"/>
    </location>
</feature>
<comment type="caution">
    <text evidence="3">The sequence shown here is derived from an EMBL/GenBank/DDBJ whole genome shotgun (WGS) entry which is preliminary data.</text>
</comment>
<gene>
    <name evidence="3" type="ORF">CUD01_15520</name>
</gene>
<feature type="domain" description="DUF4268" evidence="2">
    <location>
        <begin position="32"/>
        <end position="132"/>
    </location>
</feature>
<accession>A0A4Y3KDN5</accession>
<dbReference type="InterPro" id="IPR025364">
    <property type="entry name" value="DUF4268"/>
</dbReference>
<organism evidence="3 4">
    <name type="scientific">Cellulomonas uda</name>
    <dbReference type="NCBI Taxonomy" id="1714"/>
    <lineage>
        <taxon>Bacteria</taxon>
        <taxon>Bacillati</taxon>
        <taxon>Actinomycetota</taxon>
        <taxon>Actinomycetes</taxon>
        <taxon>Micrococcales</taxon>
        <taxon>Cellulomonadaceae</taxon>
        <taxon>Cellulomonas</taxon>
    </lineage>
</organism>
<dbReference type="RefSeq" id="WP_166772054.1">
    <property type="nucleotide sequence ID" value="NZ_BJLP01000022.1"/>
</dbReference>
<dbReference type="Pfam" id="PF14088">
    <property type="entry name" value="DUF4268"/>
    <property type="match status" value="1"/>
</dbReference>
<evidence type="ECO:0000259" key="2">
    <source>
        <dbReference type="Pfam" id="PF14088"/>
    </source>
</evidence>
<evidence type="ECO:0000256" key="1">
    <source>
        <dbReference type="SAM" id="MobiDB-lite"/>
    </source>
</evidence>
<reference evidence="3 4" key="1">
    <citation type="submission" date="2019-06" db="EMBL/GenBank/DDBJ databases">
        <title>Whole genome shotgun sequence of Cellulomonas uda NBRC 3747.</title>
        <authorList>
            <person name="Hosoyama A."/>
            <person name="Uohara A."/>
            <person name="Ohji S."/>
            <person name="Ichikawa N."/>
        </authorList>
    </citation>
    <scope>NUCLEOTIDE SEQUENCE [LARGE SCALE GENOMIC DNA]</scope>
    <source>
        <strain evidence="3 4">NBRC 3747</strain>
    </source>
</reference>
<keyword evidence="4" id="KW-1185">Reference proteome</keyword>
<evidence type="ECO:0000313" key="3">
    <source>
        <dbReference type="EMBL" id="GEA81108.1"/>
    </source>
</evidence>